<evidence type="ECO:0000256" key="3">
    <source>
        <dbReference type="SAM" id="MobiDB-lite"/>
    </source>
</evidence>
<dbReference type="InterPro" id="IPR011333">
    <property type="entry name" value="SKP1/BTB/POZ_sf"/>
</dbReference>
<dbReference type="SMART" id="SM00225">
    <property type="entry name" value="BTB"/>
    <property type="match status" value="1"/>
</dbReference>
<dbReference type="SUPFAM" id="SSF50965">
    <property type="entry name" value="Galactose oxidase, central domain"/>
    <property type="match status" value="1"/>
</dbReference>
<keyword evidence="1" id="KW-0880">Kelch repeat</keyword>
<dbReference type="InterPro" id="IPR006652">
    <property type="entry name" value="Kelch_1"/>
</dbReference>
<dbReference type="Gene3D" id="2.120.10.80">
    <property type="entry name" value="Kelch-type beta propeller"/>
    <property type="match status" value="2"/>
</dbReference>
<organism evidence="5 6">
    <name type="scientific">Cylindrotheca closterium</name>
    <dbReference type="NCBI Taxonomy" id="2856"/>
    <lineage>
        <taxon>Eukaryota</taxon>
        <taxon>Sar</taxon>
        <taxon>Stramenopiles</taxon>
        <taxon>Ochrophyta</taxon>
        <taxon>Bacillariophyta</taxon>
        <taxon>Bacillariophyceae</taxon>
        <taxon>Bacillariophycidae</taxon>
        <taxon>Bacillariales</taxon>
        <taxon>Bacillariaceae</taxon>
        <taxon>Cylindrotheca</taxon>
    </lineage>
</organism>
<proteinExistence type="predicted"/>
<dbReference type="SUPFAM" id="SSF117281">
    <property type="entry name" value="Kelch motif"/>
    <property type="match status" value="1"/>
</dbReference>
<comment type="caution">
    <text evidence="5">The sequence shown here is derived from an EMBL/GenBank/DDBJ whole genome shotgun (WGS) entry which is preliminary data.</text>
</comment>
<name>A0AAD2CQV6_9STRA</name>
<protein>
    <recommendedName>
        <fullName evidence="4">BTB domain-containing protein</fullName>
    </recommendedName>
</protein>
<evidence type="ECO:0000256" key="1">
    <source>
        <dbReference type="ARBA" id="ARBA00022441"/>
    </source>
</evidence>
<evidence type="ECO:0000313" key="5">
    <source>
        <dbReference type="EMBL" id="CAJ1943200.1"/>
    </source>
</evidence>
<dbReference type="PANTHER" id="PTHR46093:SF3">
    <property type="entry name" value="ACYL-COA-BINDING DOMAIN-CONTAINING PROTEIN 4"/>
    <property type="match status" value="1"/>
</dbReference>
<sequence>MEAMRWSEQNVSPQHGSPGAPTIKNHSVTHFRGYLYCFGGYDGRRNHLTLLIYSIEEKRWIRPHHLGGNEQPSFLSNSDNILVTGTPPPGRNGHSATLAIDPDDDDIGRIIIIGGWLGTGPLAASDMHVLDISHSGKQLRWYEPPVRGTPPGPCNMHSADYVTATHEVYVFRGGNGREYLNDLHALNTRTFTWRKVETTGAIPQQRANHSSAILEETGELLVFGGWNGSERLNDIHILNTATSTWTCPHIAGVLPHPRAGMTLTALRGRLYLFGGSGTSSKCFQDLQILDRAELAWLDVTQHEPSSHAVGRHRFENFEGDGYREQRWSFGGYRLRETSRETMDMDTSDANHQDHRLHMYDGSDLWDSTNELEPYYGGISASPNPNDEDTIPTIVIHGRGPGRRAGHTATAVNRKIYVFGGSCGSDYLNDFYVLDTDPPPRASVTEPTSLALVERRLRHFFNEEEFSDVTFVVQGRKIYAHKMVLSMVSNYFRTMFTSGFRESESGEVEISDVPYDAFLAVVEYIYTGGLPNFDDTRIESSARLGRVVDILELSNRFCLNHLKEICETELQGAVNPDTVEYLLQVAQDTYSVQLQLICEHFLRNLENEQR</sequence>
<gene>
    <name evidence="5" type="ORF">CYCCA115_LOCUS8326</name>
</gene>
<dbReference type="Proteomes" id="UP001295423">
    <property type="component" value="Unassembled WGS sequence"/>
</dbReference>
<dbReference type="Gene3D" id="3.30.710.10">
    <property type="entry name" value="Potassium Channel Kv1.1, Chain A"/>
    <property type="match status" value="1"/>
</dbReference>
<evidence type="ECO:0000313" key="6">
    <source>
        <dbReference type="Proteomes" id="UP001295423"/>
    </source>
</evidence>
<dbReference type="SUPFAM" id="SSF54695">
    <property type="entry name" value="POZ domain"/>
    <property type="match status" value="1"/>
</dbReference>
<dbReference type="PANTHER" id="PTHR46093">
    <property type="entry name" value="ACYL-COA-BINDING DOMAIN-CONTAINING PROTEIN 5"/>
    <property type="match status" value="1"/>
</dbReference>
<keyword evidence="6" id="KW-1185">Reference proteome</keyword>
<dbReference type="AlphaFoldDB" id="A0AAD2CQV6"/>
<feature type="domain" description="BTB" evidence="4">
    <location>
        <begin position="466"/>
        <end position="533"/>
    </location>
</feature>
<dbReference type="PROSITE" id="PS50097">
    <property type="entry name" value="BTB"/>
    <property type="match status" value="1"/>
</dbReference>
<dbReference type="EMBL" id="CAKOGP040001112">
    <property type="protein sequence ID" value="CAJ1943200.1"/>
    <property type="molecule type" value="Genomic_DNA"/>
</dbReference>
<accession>A0AAD2CQV6</accession>
<dbReference type="InterPro" id="IPR015915">
    <property type="entry name" value="Kelch-typ_b-propeller"/>
</dbReference>
<keyword evidence="2" id="KW-0677">Repeat</keyword>
<dbReference type="Pfam" id="PF24681">
    <property type="entry name" value="Kelch_KLHDC2_KLHL20_DRC7"/>
    <property type="match status" value="1"/>
</dbReference>
<dbReference type="InterPro" id="IPR011043">
    <property type="entry name" value="Gal_Oxase/kelch_b-propeller"/>
</dbReference>
<evidence type="ECO:0000256" key="2">
    <source>
        <dbReference type="ARBA" id="ARBA00022737"/>
    </source>
</evidence>
<reference evidence="5" key="1">
    <citation type="submission" date="2023-08" db="EMBL/GenBank/DDBJ databases">
        <authorList>
            <person name="Audoor S."/>
            <person name="Bilcke G."/>
        </authorList>
    </citation>
    <scope>NUCLEOTIDE SEQUENCE</scope>
</reference>
<evidence type="ECO:0000259" key="4">
    <source>
        <dbReference type="PROSITE" id="PS50097"/>
    </source>
</evidence>
<dbReference type="Pfam" id="PF00651">
    <property type="entry name" value="BTB"/>
    <property type="match status" value="1"/>
</dbReference>
<dbReference type="Pfam" id="PF01344">
    <property type="entry name" value="Kelch_1"/>
    <property type="match status" value="2"/>
</dbReference>
<dbReference type="InterPro" id="IPR000210">
    <property type="entry name" value="BTB/POZ_dom"/>
</dbReference>
<feature type="region of interest" description="Disordered" evidence="3">
    <location>
        <begin position="1"/>
        <end position="23"/>
    </location>
</feature>